<feature type="transmembrane region" description="Helical" evidence="2">
    <location>
        <begin position="164"/>
        <end position="192"/>
    </location>
</feature>
<dbReference type="Proteomes" id="UP000295096">
    <property type="component" value="Unassembled WGS sequence"/>
</dbReference>
<evidence type="ECO:0000256" key="2">
    <source>
        <dbReference type="SAM" id="Phobius"/>
    </source>
</evidence>
<comment type="caution">
    <text evidence="3">The sequence shown here is derived from an EMBL/GenBank/DDBJ whole genome shotgun (WGS) entry which is preliminary data.</text>
</comment>
<feature type="transmembrane region" description="Helical" evidence="2">
    <location>
        <begin position="122"/>
        <end position="144"/>
    </location>
</feature>
<accession>A0A4R5Q4K2</accession>
<feature type="compositionally biased region" description="Gly residues" evidence="1">
    <location>
        <begin position="804"/>
        <end position="815"/>
    </location>
</feature>
<evidence type="ECO:0000313" key="3">
    <source>
        <dbReference type="EMBL" id="TDH57429.1"/>
    </source>
</evidence>
<feature type="transmembrane region" description="Helical" evidence="2">
    <location>
        <begin position="730"/>
        <end position="750"/>
    </location>
</feature>
<gene>
    <name evidence="3" type="ORF">E2C06_35905</name>
</gene>
<keyword evidence="2" id="KW-0472">Membrane</keyword>
<feature type="transmembrane region" description="Helical" evidence="2">
    <location>
        <begin position="53"/>
        <end position="75"/>
    </location>
</feature>
<proteinExistence type="predicted"/>
<feature type="transmembrane region" description="Helical" evidence="2">
    <location>
        <begin position="610"/>
        <end position="632"/>
    </location>
</feature>
<keyword evidence="4" id="KW-1185">Reference proteome</keyword>
<feature type="transmembrane region" description="Helical" evidence="2">
    <location>
        <begin position="571"/>
        <end position="590"/>
    </location>
</feature>
<name>A0A4R5Q4K2_9PROT</name>
<dbReference type="EMBL" id="SMSJ01000210">
    <property type="protein sequence ID" value="TDH57429.1"/>
    <property type="molecule type" value="Genomic_DNA"/>
</dbReference>
<evidence type="ECO:0000313" key="4">
    <source>
        <dbReference type="Proteomes" id="UP000295096"/>
    </source>
</evidence>
<dbReference type="AlphaFoldDB" id="A0A4R5Q4K2"/>
<protein>
    <recommendedName>
        <fullName evidence="5">DotA/TraY family protein</fullName>
    </recommendedName>
</protein>
<feature type="transmembrane region" description="Helical" evidence="2">
    <location>
        <begin position="644"/>
        <end position="664"/>
    </location>
</feature>
<feature type="transmembrane region" description="Helical" evidence="2">
    <location>
        <begin position="684"/>
        <end position="709"/>
    </location>
</feature>
<organism evidence="3 4">
    <name type="scientific">Dankookia rubra</name>
    <dbReference type="NCBI Taxonomy" id="1442381"/>
    <lineage>
        <taxon>Bacteria</taxon>
        <taxon>Pseudomonadati</taxon>
        <taxon>Pseudomonadota</taxon>
        <taxon>Alphaproteobacteria</taxon>
        <taxon>Acetobacterales</taxon>
        <taxon>Roseomonadaceae</taxon>
        <taxon>Dankookia</taxon>
    </lineage>
</organism>
<dbReference type="OrthoDB" id="5457650at2"/>
<evidence type="ECO:0008006" key="5">
    <source>
        <dbReference type="Google" id="ProtNLM"/>
    </source>
</evidence>
<keyword evidence="2" id="KW-0812">Transmembrane</keyword>
<evidence type="ECO:0000256" key="1">
    <source>
        <dbReference type="SAM" id="MobiDB-lite"/>
    </source>
</evidence>
<keyword evidence="2" id="KW-1133">Transmembrane helix</keyword>
<reference evidence="3 4" key="1">
    <citation type="journal article" date="2016" name="J. Microbiol.">
        <title>Dankookia rubra gen. nov., sp. nov., an alphaproteobacterium isolated from sediment of a shallow stream.</title>
        <authorList>
            <person name="Kim W.H."/>
            <person name="Kim D.H."/>
            <person name="Kang K."/>
            <person name="Ahn T.Y."/>
        </authorList>
    </citation>
    <scope>NUCLEOTIDE SEQUENCE [LARGE SCALE GENOMIC DNA]</scope>
    <source>
        <strain evidence="3 4">JCM30602</strain>
    </source>
</reference>
<sequence length="825" mass="85495">MSGRSVAFTGKASQLTCLHAGRKSLAYRRYIERAALPQEAPMRLTIRRGAFRLPVLVALATLAAGVLHGALAAAANGVLDPSILTPDASSTAMRWMTTLFPEALGRAGAPSVLGEILRGLNAALLAVGAAYITMNIVVGTMNTAQDGEVLGKRWSSMWAPIRTVLGMCMMVPLANGFAASQIAVLTVVKWSIGLADSIWLVAVSALVLNGASLAQIVPPKTDDFIGGLLANLVCEQTLNNAYGGEPGQPNQSNFVVREITGWDGTKVTKTLVSGGWPGGDQTASVLFVFNRGTSQAGKPVCGGVQIPRFNLPTTPAPTTGPSGRILGQASAVYRANLGTQLADRNPGQYAHVQIEEAGFTSAWIAAISAAEADLTDLARQIADQAAFPAAAQGEIDLEAAAATIQRARDQLANAIYQEAQRRYMGSVSSAQTDLAAMMKAGGWPSAASFHRELASVQERIWTMANSVSESVQPTAEGLTTTMANSLRAGLSTVDTVARHANLQTLNAMVRSGRLLPGAAGQPRESDDGISRIVPTSVDRAIDKELIDLVMASEADAWVNPMGTLSGLGNRILSVATGGAVVGAVAMLSPGANGISAVASRGMAAKAFEGLSGPIMLAMLALIAGAVMLAFILPVQPYIVFTIQIFAWIILVCEAVVAAPIWAFAHLKLEGEGVAGEATHAGYRLMLTIFLRPVLMVIGMVVGMMIFMLASGLISTTYFGAARIALGGNNAGLIGAGAHMLIGATLSVVAAQHCYSLVHTLPDRILRWVGGYGDNDGSSSHGDKVVGGAIAATQKAEQYATGAIGRRGQGRKGGGSAPTPPSGDGR</sequence>
<feature type="region of interest" description="Disordered" evidence="1">
    <location>
        <begin position="800"/>
        <end position="825"/>
    </location>
</feature>
<dbReference type="NCBIfam" id="TIGR04346">
    <property type="entry name" value="DotA_TraY"/>
    <property type="match status" value="1"/>
</dbReference>
<dbReference type="InterPro" id="IPR027628">
    <property type="entry name" value="DotA_TraY"/>
</dbReference>